<keyword evidence="3" id="KW-1185">Reference proteome</keyword>
<reference evidence="2" key="1">
    <citation type="submission" date="2020-08" db="EMBL/GenBank/DDBJ databases">
        <title>Multicomponent nature underlies the extraordinary mechanical properties of spider dragline silk.</title>
        <authorList>
            <person name="Kono N."/>
            <person name="Nakamura H."/>
            <person name="Mori M."/>
            <person name="Yoshida Y."/>
            <person name="Ohtoshi R."/>
            <person name="Malay A.D."/>
            <person name="Moran D.A.P."/>
            <person name="Tomita M."/>
            <person name="Numata K."/>
            <person name="Arakawa K."/>
        </authorList>
    </citation>
    <scope>NUCLEOTIDE SEQUENCE</scope>
</reference>
<name>A0A8X6PHA3_NEPPI</name>
<dbReference type="AlphaFoldDB" id="A0A8X6PHA3"/>
<accession>A0A8X6PHA3</accession>
<sequence>MSFNESKSFNQYYPKGNIGHFDTMSSQYANAFERFEYESQTITNDRMSEYQVPQTSAKYSFPTVGSDTEVLEIDTKNHFPLLQAYNSEEIPKLLVESCDPIEENTELKQKNLQKGSVTLSVVGECIRTACDILLGIYPWNTDHLFVNTDSQFMSLISSDSKKESSFSEAELWDRNVQNNTENKCKKLKSDNNLFKHGSGLSKSLRYNSSKPLTEEPELRGNFENFNTTTLLQENALERLENEYQTMVNDRMWENQGYIHEEIPISLDKCCDPSEESTEVKRKKLQEGSVTLSAVGHCIRTACDTLLGMDFYDTDYFLETTDSQFMGTISSNSINLASFMEPELLARNVKKKSESKRENLRSENNLCKQDSSLSPSKRAGKKVFQCERRTIPVRGVPTKVISPK</sequence>
<evidence type="ECO:0000313" key="2">
    <source>
        <dbReference type="EMBL" id="GFT71094.1"/>
    </source>
</evidence>
<comment type="caution">
    <text evidence="2">The sequence shown here is derived from an EMBL/GenBank/DDBJ whole genome shotgun (WGS) entry which is preliminary data.</text>
</comment>
<protein>
    <submittedName>
        <fullName evidence="2">Uncharacterized protein</fullName>
    </submittedName>
</protein>
<evidence type="ECO:0000313" key="3">
    <source>
        <dbReference type="Proteomes" id="UP000887013"/>
    </source>
</evidence>
<proteinExistence type="predicted"/>
<dbReference type="Proteomes" id="UP000887013">
    <property type="component" value="Unassembled WGS sequence"/>
</dbReference>
<feature type="compositionally biased region" description="Polar residues" evidence="1">
    <location>
        <begin position="361"/>
        <end position="374"/>
    </location>
</feature>
<dbReference type="EMBL" id="BMAW01069918">
    <property type="protein sequence ID" value="GFT71094.1"/>
    <property type="molecule type" value="Genomic_DNA"/>
</dbReference>
<feature type="compositionally biased region" description="Basic and acidic residues" evidence="1">
    <location>
        <begin position="351"/>
        <end position="360"/>
    </location>
</feature>
<feature type="region of interest" description="Disordered" evidence="1">
    <location>
        <begin position="351"/>
        <end position="382"/>
    </location>
</feature>
<gene>
    <name evidence="2" type="ORF">NPIL_329791</name>
</gene>
<organism evidence="2 3">
    <name type="scientific">Nephila pilipes</name>
    <name type="common">Giant wood spider</name>
    <name type="synonym">Nephila maculata</name>
    <dbReference type="NCBI Taxonomy" id="299642"/>
    <lineage>
        <taxon>Eukaryota</taxon>
        <taxon>Metazoa</taxon>
        <taxon>Ecdysozoa</taxon>
        <taxon>Arthropoda</taxon>
        <taxon>Chelicerata</taxon>
        <taxon>Arachnida</taxon>
        <taxon>Araneae</taxon>
        <taxon>Araneomorphae</taxon>
        <taxon>Entelegynae</taxon>
        <taxon>Araneoidea</taxon>
        <taxon>Nephilidae</taxon>
        <taxon>Nephila</taxon>
    </lineage>
</organism>
<evidence type="ECO:0000256" key="1">
    <source>
        <dbReference type="SAM" id="MobiDB-lite"/>
    </source>
</evidence>